<feature type="region of interest" description="Disordered" evidence="1">
    <location>
        <begin position="1010"/>
        <end position="1365"/>
    </location>
</feature>
<feature type="compositionally biased region" description="Basic and acidic residues" evidence="1">
    <location>
        <begin position="800"/>
        <end position="827"/>
    </location>
</feature>
<organism evidence="2 3">
    <name type="scientific">Lucilia cuprina</name>
    <name type="common">Green bottle fly</name>
    <name type="synonym">Australian sheep blowfly</name>
    <dbReference type="NCBI Taxonomy" id="7375"/>
    <lineage>
        <taxon>Eukaryota</taxon>
        <taxon>Metazoa</taxon>
        <taxon>Ecdysozoa</taxon>
        <taxon>Arthropoda</taxon>
        <taxon>Hexapoda</taxon>
        <taxon>Insecta</taxon>
        <taxon>Pterygota</taxon>
        <taxon>Neoptera</taxon>
        <taxon>Endopterygota</taxon>
        <taxon>Diptera</taxon>
        <taxon>Brachycera</taxon>
        <taxon>Muscomorpha</taxon>
        <taxon>Oestroidea</taxon>
        <taxon>Calliphoridae</taxon>
        <taxon>Luciliinae</taxon>
        <taxon>Lucilia</taxon>
    </lineage>
</organism>
<feature type="compositionally biased region" description="Polar residues" evidence="1">
    <location>
        <begin position="1301"/>
        <end position="1318"/>
    </location>
</feature>
<feature type="compositionally biased region" description="Polar residues" evidence="1">
    <location>
        <begin position="1400"/>
        <end position="1416"/>
    </location>
</feature>
<feature type="compositionally biased region" description="Basic and acidic residues" evidence="1">
    <location>
        <begin position="1469"/>
        <end position="1489"/>
    </location>
</feature>
<feature type="region of interest" description="Disordered" evidence="1">
    <location>
        <begin position="899"/>
        <end position="944"/>
    </location>
</feature>
<protein>
    <submittedName>
        <fullName evidence="2">Uncharacterized protein</fullName>
    </submittedName>
</protein>
<feature type="non-terminal residue" evidence="2">
    <location>
        <position position="1"/>
    </location>
</feature>
<feature type="compositionally biased region" description="Polar residues" evidence="1">
    <location>
        <begin position="1355"/>
        <end position="1365"/>
    </location>
</feature>
<feature type="compositionally biased region" description="Basic and acidic residues" evidence="1">
    <location>
        <begin position="224"/>
        <end position="235"/>
    </location>
</feature>
<feature type="compositionally biased region" description="Low complexity" evidence="1">
    <location>
        <begin position="910"/>
        <end position="919"/>
    </location>
</feature>
<feature type="compositionally biased region" description="Low complexity" evidence="1">
    <location>
        <begin position="1490"/>
        <end position="1512"/>
    </location>
</feature>
<evidence type="ECO:0000256" key="1">
    <source>
        <dbReference type="SAM" id="MobiDB-lite"/>
    </source>
</evidence>
<feature type="compositionally biased region" description="Basic and acidic residues" evidence="1">
    <location>
        <begin position="1"/>
        <end position="23"/>
    </location>
</feature>
<feature type="compositionally biased region" description="Low complexity" evidence="1">
    <location>
        <begin position="1012"/>
        <end position="1045"/>
    </location>
</feature>
<dbReference type="EMBL" id="JRES01000462">
    <property type="protein sequence ID" value="KNC31011.1"/>
    <property type="molecule type" value="Genomic_DNA"/>
</dbReference>
<comment type="caution">
    <text evidence="2">The sequence shown here is derived from an EMBL/GenBank/DDBJ whole genome shotgun (WGS) entry which is preliminary data.</text>
</comment>
<feature type="compositionally biased region" description="Basic and acidic residues" evidence="1">
    <location>
        <begin position="1079"/>
        <end position="1114"/>
    </location>
</feature>
<feature type="region of interest" description="Disordered" evidence="1">
    <location>
        <begin position="1390"/>
        <end position="1416"/>
    </location>
</feature>
<dbReference type="Proteomes" id="UP000037069">
    <property type="component" value="Unassembled WGS sequence"/>
</dbReference>
<dbReference type="OrthoDB" id="6512771at2759"/>
<feature type="compositionally biased region" description="Polar residues" evidence="1">
    <location>
        <begin position="1177"/>
        <end position="1188"/>
    </location>
</feature>
<feature type="compositionally biased region" description="Polar residues" evidence="1">
    <location>
        <begin position="1115"/>
        <end position="1125"/>
    </location>
</feature>
<feature type="compositionally biased region" description="Polar residues" evidence="1">
    <location>
        <begin position="186"/>
        <end position="196"/>
    </location>
</feature>
<feature type="compositionally biased region" description="Polar residues" evidence="1">
    <location>
        <begin position="1456"/>
        <end position="1466"/>
    </location>
</feature>
<proteinExistence type="predicted"/>
<feature type="region of interest" description="Disordered" evidence="1">
    <location>
        <begin position="1445"/>
        <end position="1512"/>
    </location>
</feature>
<evidence type="ECO:0000313" key="2">
    <source>
        <dbReference type="EMBL" id="KNC31011.1"/>
    </source>
</evidence>
<feature type="compositionally biased region" description="Basic and acidic residues" evidence="1">
    <location>
        <begin position="1191"/>
        <end position="1205"/>
    </location>
</feature>
<feature type="compositionally biased region" description="Polar residues" evidence="1">
    <location>
        <begin position="102"/>
        <end position="120"/>
    </location>
</feature>
<feature type="compositionally biased region" description="Basic and acidic residues" evidence="1">
    <location>
        <begin position="1335"/>
        <end position="1352"/>
    </location>
</feature>
<feature type="compositionally biased region" description="Polar residues" evidence="1">
    <location>
        <begin position="1133"/>
        <end position="1143"/>
    </location>
</feature>
<feature type="region of interest" description="Disordered" evidence="1">
    <location>
        <begin position="538"/>
        <end position="568"/>
    </location>
</feature>
<feature type="compositionally biased region" description="Acidic residues" evidence="1">
    <location>
        <begin position="1254"/>
        <end position="1263"/>
    </location>
</feature>
<name>A0A0L0CFJ4_LUCCU</name>
<feature type="region of interest" description="Disordered" evidence="1">
    <location>
        <begin position="1"/>
        <end position="122"/>
    </location>
</feature>
<feature type="compositionally biased region" description="Polar residues" evidence="1">
    <location>
        <begin position="265"/>
        <end position="281"/>
    </location>
</feature>
<feature type="region of interest" description="Disordered" evidence="1">
    <location>
        <begin position="151"/>
        <end position="289"/>
    </location>
</feature>
<accession>A0A0L0CFJ4</accession>
<feature type="region of interest" description="Disordered" evidence="1">
    <location>
        <begin position="795"/>
        <end position="827"/>
    </location>
</feature>
<evidence type="ECO:0000313" key="3">
    <source>
        <dbReference type="Proteomes" id="UP000037069"/>
    </source>
</evidence>
<dbReference type="OMA" id="TMDISMR"/>
<feature type="region of interest" description="Disordered" evidence="1">
    <location>
        <begin position="968"/>
        <end position="998"/>
    </location>
</feature>
<feature type="compositionally biased region" description="Polar residues" evidence="1">
    <location>
        <begin position="1154"/>
        <end position="1169"/>
    </location>
</feature>
<sequence length="1512" mass="172406">RTLTLHRFDIFQKRLPKDTKKSDTSAPAQATTSSASVAQANTSSQPTKTTQHASAAAATASSTTPVQQSQVSSAAQPNANGGPRVSFNRDVHVKRIGKRSNDLTNYETTNLQPPQHTQPYHQLPADLSTESIQKEAALVLAQAKRHKSIAENGDNIPTFRVKTKRSGDTNPKKFHSLPLRKKKATTSKPVSRSNSDAAAKKPTKRPSIFSIFSRKSDSNLNQAVDRDPRFEDSGGRRLVRSKSDVGSSSYKLKKVLKDSKPAPATASSSGSNRQLQHTQLSPIIENDSREDCFEEQFNRERRKSDAITDREKHESGLKELIARSRSQTELDGNVVRNPISENIKEKILTLQAKSQENMHSSQLPAQKLPLTKGQTVNGMVKRLSMERFSPPPTIMGPAFSYIRPNEGITYAQLELQDDIVPQRSTLTRRDYTQRVSPVREYRSPARDYRSASRDIFTPEREILHNNHHRRSEDQTDFIASHATGRNQYSPNYNTANGTTTIHIGGSFSPSPWQQLSPRNLSDEDEGLGLETRKYYEEELQNKRSKSPAEPPIVPKIRSITPPRENGFHTTERYMSPAREIPINNDDMGYRRARLESRILTRKYGDNNTLERNGYYPSRENSHERVLEDEPDNTDYHRRRYLSPEREIVRDSYEPRFHKPEATEILNKYSPERSHLDIIAPSLTQISTSTLPKTEKTSRYKHTKYYDDGHGHGVKEVYERETQFDNEGKPHVRESRHRERLDSFTGKPIREASPLMERHVLTDYEPKSLESQFTSTDQYRSSPENMKRYENLERGLTARQSSEDRWHSSLKRDKLQQRSFDKGDSGIENDFRKESFNGDIVTSNCFPYFTRNRWRKRTIADDIKSCENFLKKERRHCEHQRCGKRKENYIYRERSIDDGSHFDPHLDKYPTTTTSSTSATLRRRDQHSQTAAHSRPEDSATLKRNKKLGGFEKVKQLFGAGTVVANDKKDVERKSMSSSTSSSAGTQQTIKSKDKDKYMVKEEEMRSRYREYNSGNGVGSNNNKNNSKSIGVGTQTTHHTSTTTTTILQNDNMREPKAIDISMRRRLSTPKASPLLLKRTSSDKNRKESPLAKPEKTSWFKSLDRRAKSKSKEKLNTPTTAETSSLKRTKNSKHSTAQPQQPTKNLRFFGDTDLDSNPPTISKGTTNNKSRPLLNAALTRSQKYSQSAYNLDRIRGDSPQRQDYRHTLAGGTKNTNVSSSSRHKSTSMHNLDNQGNDEIDFRKRRHYSRSRELDDISESGSETEDQQKRPNGGLMASRTLSRDRLDRTQRYDENTYRRSNDRPTSSTPNGGDTSSGTQHQPRRTQPYLMGPPKPARSAERRAMSYSRERDRFPAESSGTEGESSLHSQRSVVYLHATTVGAIPQPYHLRRRSISRDDLRSNKTQTKTQPIQPMTRTVSRSVSMLAPWKPKLISEGYEINYSQEQNKTMSTLPRKPLQNANSSSTMTRPNKKSEPLHSRSRRHDYSKDDQSSLRNSSTTSASKSALSTNTRRKH</sequence>
<keyword evidence="3" id="KW-1185">Reference proteome</keyword>
<gene>
    <name evidence="2" type="ORF">FF38_03274</name>
</gene>
<feature type="compositionally biased region" description="Basic and acidic residues" evidence="1">
    <location>
        <begin position="1279"/>
        <end position="1300"/>
    </location>
</feature>
<reference evidence="2 3" key="1">
    <citation type="journal article" date="2015" name="Nat. Commun.">
        <title>Lucilia cuprina genome unlocks parasitic fly biology to underpin future interventions.</title>
        <authorList>
            <person name="Anstead C.A."/>
            <person name="Korhonen P.K."/>
            <person name="Young N.D."/>
            <person name="Hall R.S."/>
            <person name="Jex A.R."/>
            <person name="Murali S.C."/>
            <person name="Hughes D.S."/>
            <person name="Lee S.F."/>
            <person name="Perry T."/>
            <person name="Stroehlein A.J."/>
            <person name="Ansell B.R."/>
            <person name="Breugelmans B."/>
            <person name="Hofmann A."/>
            <person name="Qu J."/>
            <person name="Dugan S."/>
            <person name="Lee S.L."/>
            <person name="Chao H."/>
            <person name="Dinh H."/>
            <person name="Han Y."/>
            <person name="Doddapaneni H.V."/>
            <person name="Worley K.C."/>
            <person name="Muzny D.M."/>
            <person name="Ioannidis P."/>
            <person name="Waterhouse R.M."/>
            <person name="Zdobnov E.M."/>
            <person name="James P.J."/>
            <person name="Bagnall N.H."/>
            <person name="Kotze A.C."/>
            <person name="Gibbs R.A."/>
            <person name="Richards S."/>
            <person name="Batterham P."/>
            <person name="Gasser R.B."/>
        </authorList>
    </citation>
    <scope>NUCLEOTIDE SEQUENCE [LARGE SCALE GENOMIC DNA]</scope>
    <source>
        <strain evidence="2 3">LS</strain>
        <tissue evidence="2">Full body</tissue>
    </source>
</reference>
<feature type="compositionally biased region" description="Basic residues" evidence="1">
    <location>
        <begin position="172"/>
        <end position="185"/>
    </location>
</feature>
<feature type="compositionally biased region" description="Low complexity" evidence="1">
    <location>
        <begin position="24"/>
        <end position="80"/>
    </location>
</feature>